<dbReference type="OrthoDB" id="9977870at2759"/>
<feature type="region of interest" description="Disordered" evidence="2">
    <location>
        <begin position="246"/>
        <end position="303"/>
    </location>
</feature>
<sequence length="554" mass="62168">MADPDLLTDLTTAPIFEDAVFLSEALQHPECQTEEDLDAQLAALAQTAGIEDPYRFLSPTTQAFAQEESSTTIDSDPRSSTSLYSRETHSPALTSRTSKDFPQRDTSPAQRTPQLSGRSSLAYEDCYDTMMKRFRINARDRPSSFASDVVSADSGSSSVSCSRKPKRGGSGFFSIFRSSSYSSGSSYRHHTKLSRARLDSGHSSPKYDVQIHVEDLSETPRTSFDSCDKARSKALHAILTMNDAGSAMSSTASSPLIKAAPTPRYSSDSPSSLELPHPSDYPTPTTESLEQPADPNHRAFSDDDYLTLRSKQKHQFRRITLFEAHQHKALSAHHTATLARLTSQFHESQSSRSAQHLTTLDTLEEAHLLAEHDLRQSQAQESQNVATALKHMTAYCTGKLTLPGEQHHHTVTDEDRAKLARQKHLQEKLPAKHESAINVLRARQERGIKTKMEQQEAELQGLEREFEGKKKELETGYERDLARLRALNVSRRRKVGAQWDLRYEIWRIEWERKEGEKIDGRVPQEAWPEQKMDDATDIEATSALAVYLQLQALV</sequence>
<evidence type="ECO:0000313" key="3">
    <source>
        <dbReference type="EMBL" id="KAF2747466.1"/>
    </source>
</evidence>
<feature type="compositionally biased region" description="Polar residues" evidence="2">
    <location>
        <begin position="104"/>
        <end position="119"/>
    </location>
</feature>
<feature type="region of interest" description="Disordered" evidence="2">
    <location>
        <begin position="145"/>
        <end position="167"/>
    </location>
</feature>
<feature type="region of interest" description="Disordered" evidence="2">
    <location>
        <begin position="65"/>
        <end position="120"/>
    </location>
</feature>
<proteinExistence type="predicted"/>
<evidence type="ECO:0000313" key="4">
    <source>
        <dbReference type="Proteomes" id="UP000799440"/>
    </source>
</evidence>
<feature type="coiled-coil region" evidence="1">
    <location>
        <begin position="445"/>
        <end position="472"/>
    </location>
</feature>
<gene>
    <name evidence="3" type="ORF">M011DRAFT_44514</name>
</gene>
<dbReference type="EMBL" id="MU006572">
    <property type="protein sequence ID" value="KAF2747466.1"/>
    <property type="molecule type" value="Genomic_DNA"/>
</dbReference>
<protein>
    <submittedName>
        <fullName evidence="3">Uncharacterized protein</fullName>
    </submittedName>
</protein>
<name>A0A6A6VC35_9PLEO</name>
<feature type="compositionally biased region" description="Low complexity" evidence="2">
    <location>
        <begin position="145"/>
        <end position="162"/>
    </location>
</feature>
<feature type="compositionally biased region" description="Polar residues" evidence="2">
    <location>
        <begin position="65"/>
        <end position="96"/>
    </location>
</feature>
<dbReference type="Proteomes" id="UP000799440">
    <property type="component" value="Unassembled WGS sequence"/>
</dbReference>
<accession>A0A6A6VC35</accession>
<dbReference type="AlphaFoldDB" id="A0A6A6VC35"/>
<reference evidence="3" key="1">
    <citation type="journal article" date="2020" name="Stud. Mycol.">
        <title>101 Dothideomycetes genomes: a test case for predicting lifestyles and emergence of pathogens.</title>
        <authorList>
            <person name="Haridas S."/>
            <person name="Albert R."/>
            <person name="Binder M."/>
            <person name="Bloem J."/>
            <person name="Labutti K."/>
            <person name="Salamov A."/>
            <person name="Andreopoulos B."/>
            <person name="Baker S."/>
            <person name="Barry K."/>
            <person name="Bills G."/>
            <person name="Bluhm B."/>
            <person name="Cannon C."/>
            <person name="Castanera R."/>
            <person name="Culley D."/>
            <person name="Daum C."/>
            <person name="Ezra D."/>
            <person name="Gonzalez J."/>
            <person name="Henrissat B."/>
            <person name="Kuo A."/>
            <person name="Liang C."/>
            <person name="Lipzen A."/>
            <person name="Lutzoni F."/>
            <person name="Magnuson J."/>
            <person name="Mondo S."/>
            <person name="Nolan M."/>
            <person name="Ohm R."/>
            <person name="Pangilinan J."/>
            <person name="Park H.-J."/>
            <person name="Ramirez L."/>
            <person name="Alfaro M."/>
            <person name="Sun H."/>
            <person name="Tritt A."/>
            <person name="Yoshinaga Y."/>
            <person name="Zwiers L.-H."/>
            <person name="Turgeon B."/>
            <person name="Goodwin S."/>
            <person name="Spatafora J."/>
            <person name="Crous P."/>
            <person name="Grigoriev I."/>
        </authorList>
    </citation>
    <scope>NUCLEOTIDE SEQUENCE</scope>
    <source>
        <strain evidence="3">CBS 119925</strain>
    </source>
</reference>
<evidence type="ECO:0000256" key="2">
    <source>
        <dbReference type="SAM" id="MobiDB-lite"/>
    </source>
</evidence>
<evidence type="ECO:0000256" key="1">
    <source>
        <dbReference type="SAM" id="Coils"/>
    </source>
</evidence>
<keyword evidence="4" id="KW-1185">Reference proteome</keyword>
<organism evidence="3 4">
    <name type="scientific">Sporormia fimetaria CBS 119925</name>
    <dbReference type="NCBI Taxonomy" id="1340428"/>
    <lineage>
        <taxon>Eukaryota</taxon>
        <taxon>Fungi</taxon>
        <taxon>Dikarya</taxon>
        <taxon>Ascomycota</taxon>
        <taxon>Pezizomycotina</taxon>
        <taxon>Dothideomycetes</taxon>
        <taxon>Pleosporomycetidae</taxon>
        <taxon>Pleosporales</taxon>
        <taxon>Sporormiaceae</taxon>
        <taxon>Sporormia</taxon>
    </lineage>
</organism>
<keyword evidence="1" id="KW-0175">Coiled coil</keyword>